<dbReference type="SUPFAM" id="SSF47616">
    <property type="entry name" value="GST C-terminal domain-like"/>
    <property type="match status" value="1"/>
</dbReference>
<dbReference type="GeneID" id="80880483"/>
<organism evidence="3 4">
    <name type="scientific">Lipomyces tetrasporus</name>
    <dbReference type="NCBI Taxonomy" id="54092"/>
    <lineage>
        <taxon>Eukaryota</taxon>
        <taxon>Fungi</taxon>
        <taxon>Dikarya</taxon>
        <taxon>Ascomycota</taxon>
        <taxon>Saccharomycotina</taxon>
        <taxon>Lipomycetes</taxon>
        <taxon>Lipomycetales</taxon>
        <taxon>Lipomycetaceae</taxon>
        <taxon>Lipomyces</taxon>
    </lineage>
</organism>
<gene>
    <name evidence="3" type="ORF">POJ06DRAFT_203611</name>
</gene>
<feature type="domain" description="GST C-terminal" evidence="2">
    <location>
        <begin position="106"/>
        <end position="243"/>
    </location>
</feature>
<feature type="domain" description="GST N-terminal" evidence="1">
    <location>
        <begin position="13"/>
        <end position="103"/>
    </location>
</feature>
<dbReference type="PANTHER" id="PTHR11571">
    <property type="entry name" value="GLUTATHIONE S-TRANSFERASE"/>
    <property type="match status" value="1"/>
</dbReference>
<dbReference type="InterPro" id="IPR036282">
    <property type="entry name" value="Glutathione-S-Trfase_C_sf"/>
</dbReference>
<dbReference type="Pfam" id="PF14497">
    <property type="entry name" value="GST_C_3"/>
    <property type="match status" value="1"/>
</dbReference>
<dbReference type="InterPro" id="IPR036249">
    <property type="entry name" value="Thioredoxin-like_sf"/>
</dbReference>
<dbReference type="PROSITE" id="PS50404">
    <property type="entry name" value="GST_NTER"/>
    <property type="match status" value="1"/>
</dbReference>
<dbReference type="Proteomes" id="UP001217417">
    <property type="component" value="Unassembled WGS sequence"/>
</dbReference>
<accession>A0AAD7QN51</accession>
<dbReference type="Gene3D" id="1.20.1050.10">
    <property type="match status" value="1"/>
</dbReference>
<dbReference type="SUPFAM" id="SSF52833">
    <property type="entry name" value="Thioredoxin-like"/>
    <property type="match status" value="1"/>
</dbReference>
<dbReference type="InterPro" id="IPR010987">
    <property type="entry name" value="Glutathione-S-Trfase_C-like"/>
</dbReference>
<evidence type="ECO:0000313" key="4">
    <source>
        <dbReference type="Proteomes" id="UP001217417"/>
    </source>
</evidence>
<dbReference type="PROSITE" id="PS50405">
    <property type="entry name" value="GST_CTER"/>
    <property type="match status" value="1"/>
</dbReference>
<sequence>MSPSPKKKREEPKYELLYHPGIPGRGEFVRLVFEATGTPYIDVSNQETRGYAKAKKLTAEGKPPVFAPPALLIHGEGYDGKPLLISQTANILLYLGPKLGLVPEGDEVARYYINGLTLTALDLCNEAHDVHHPIDVAQYYEEQKKEALKRAQAFKRRISLFLEYFEGVLNSNEEGAGKYLVGKQLTYADTTLWQVLVGVEFAFPKTVGKVSKSCPLLFSKFKESIKEQKGLQEYLSSDRRLPFSMGIFRYYPELDAE</sequence>
<name>A0AAD7QN51_9ASCO</name>
<evidence type="ECO:0008006" key="5">
    <source>
        <dbReference type="Google" id="ProtNLM"/>
    </source>
</evidence>
<evidence type="ECO:0000313" key="3">
    <source>
        <dbReference type="EMBL" id="KAJ8096932.1"/>
    </source>
</evidence>
<dbReference type="RefSeq" id="XP_056040382.1">
    <property type="nucleotide sequence ID" value="XM_056185317.1"/>
</dbReference>
<dbReference type="GO" id="GO:0004364">
    <property type="term" value="F:glutathione transferase activity"/>
    <property type="evidence" value="ECO:0007669"/>
    <property type="project" value="TreeGrafter"/>
</dbReference>
<evidence type="ECO:0000259" key="2">
    <source>
        <dbReference type="PROSITE" id="PS50405"/>
    </source>
</evidence>
<dbReference type="EMBL" id="JARPMG010000013">
    <property type="protein sequence ID" value="KAJ8096932.1"/>
    <property type="molecule type" value="Genomic_DNA"/>
</dbReference>
<comment type="caution">
    <text evidence="3">The sequence shown here is derived from an EMBL/GenBank/DDBJ whole genome shotgun (WGS) entry which is preliminary data.</text>
</comment>
<protein>
    <recommendedName>
        <fullName evidence="5">Glutathione S-transferase</fullName>
    </recommendedName>
</protein>
<dbReference type="Gene3D" id="3.40.30.10">
    <property type="entry name" value="Glutaredoxin"/>
    <property type="match status" value="1"/>
</dbReference>
<dbReference type="InterPro" id="IPR004046">
    <property type="entry name" value="GST_C"/>
</dbReference>
<dbReference type="InterPro" id="IPR004045">
    <property type="entry name" value="Glutathione_S-Trfase_N"/>
</dbReference>
<dbReference type="InterPro" id="IPR050213">
    <property type="entry name" value="GST_superfamily"/>
</dbReference>
<dbReference type="AlphaFoldDB" id="A0AAD7QN51"/>
<dbReference type="CDD" id="cd03192">
    <property type="entry name" value="GST_C_Sigma_like"/>
    <property type="match status" value="1"/>
</dbReference>
<evidence type="ECO:0000259" key="1">
    <source>
        <dbReference type="PROSITE" id="PS50404"/>
    </source>
</evidence>
<dbReference type="PANTHER" id="PTHR11571:SF263">
    <property type="entry name" value="GLUTATHIONE S-TRANSFERASE"/>
    <property type="match status" value="1"/>
</dbReference>
<keyword evidence="4" id="KW-1185">Reference proteome</keyword>
<dbReference type="GO" id="GO:0006749">
    <property type="term" value="P:glutathione metabolic process"/>
    <property type="evidence" value="ECO:0007669"/>
    <property type="project" value="TreeGrafter"/>
</dbReference>
<reference evidence="3" key="1">
    <citation type="submission" date="2023-03" db="EMBL/GenBank/DDBJ databases">
        <title>Near-Complete genome sequence of Lipomyces tetrasporous NRRL Y-64009, an oleaginous yeast capable of growing on lignocellulosic hydrolysates.</title>
        <authorList>
            <consortium name="Lawrence Berkeley National Laboratory"/>
            <person name="Jagtap S.S."/>
            <person name="Liu J.-J."/>
            <person name="Walukiewicz H.E."/>
            <person name="Pangilinan J."/>
            <person name="Lipzen A."/>
            <person name="Ahrendt S."/>
            <person name="Koriabine M."/>
            <person name="Cobaugh K."/>
            <person name="Salamov A."/>
            <person name="Yoshinaga Y."/>
            <person name="Ng V."/>
            <person name="Daum C."/>
            <person name="Grigoriev I.V."/>
            <person name="Slininger P.J."/>
            <person name="Dien B.S."/>
            <person name="Jin Y.-S."/>
            <person name="Rao C.V."/>
        </authorList>
    </citation>
    <scope>NUCLEOTIDE SEQUENCE</scope>
    <source>
        <strain evidence="3">NRRL Y-64009</strain>
    </source>
</reference>
<proteinExistence type="predicted"/>